<sequence length="145" mass="16308">MEQWKESNSFERSRNLRNLYGTREKAQAVEVFRKHGNLLKPFEYELLTVSPVIILTKNLLQFAPIGLVNMLNSGGALEWVIHDDDKSSVSAGVGGCGEMRVFASEKPVSCTIDGIGVDFSYDHHMVMIQISWPNSLNLSVIKYVF</sequence>
<dbReference type="PANTHER" id="PTHR31268">
    <property type="match status" value="1"/>
</dbReference>
<reference evidence="2 3" key="1">
    <citation type="submission" date="2024-11" db="EMBL/GenBank/DDBJ databases">
        <title>A near-complete genome assembly of Cinchona calisaya.</title>
        <authorList>
            <person name="Lian D.C."/>
            <person name="Zhao X.W."/>
            <person name="Wei L."/>
        </authorList>
    </citation>
    <scope>NUCLEOTIDE SEQUENCE [LARGE SCALE GENOMIC DNA]</scope>
    <source>
        <tissue evidence="2">Nenye</tissue>
    </source>
</reference>
<dbReference type="EMBL" id="JBJUIK010000011">
    <property type="protein sequence ID" value="KAL3512777.1"/>
    <property type="molecule type" value="Genomic_DNA"/>
</dbReference>
<evidence type="ECO:0000313" key="3">
    <source>
        <dbReference type="Proteomes" id="UP001630127"/>
    </source>
</evidence>
<comment type="caution">
    <text evidence="2">The sequence shown here is derived from an EMBL/GenBank/DDBJ whole genome shotgun (WGS) entry which is preliminary data.</text>
</comment>
<evidence type="ECO:0000256" key="1">
    <source>
        <dbReference type="ARBA" id="ARBA00023277"/>
    </source>
</evidence>
<dbReference type="AlphaFoldDB" id="A0ABD2Z3U2"/>
<protein>
    <submittedName>
        <fullName evidence="2">Uncharacterized protein</fullName>
    </submittedName>
</protein>
<gene>
    <name evidence="2" type="ORF">ACH5RR_025494</name>
</gene>
<dbReference type="InterPro" id="IPR008811">
    <property type="entry name" value="Glycosyl_hydrolases_36"/>
</dbReference>
<dbReference type="Pfam" id="PF05691">
    <property type="entry name" value="Raffinose_syn"/>
    <property type="match status" value="1"/>
</dbReference>
<organism evidence="2 3">
    <name type="scientific">Cinchona calisaya</name>
    <dbReference type="NCBI Taxonomy" id="153742"/>
    <lineage>
        <taxon>Eukaryota</taxon>
        <taxon>Viridiplantae</taxon>
        <taxon>Streptophyta</taxon>
        <taxon>Embryophyta</taxon>
        <taxon>Tracheophyta</taxon>
        <taxon>Spermatophyta</taxon>
        <taxon>Magnoliopsida</taxon>
        <taxon>eudicotyledons</taxon>
        <taxon>Gunneridae</taxon>
        <taxon>Pentapetalae</taxon>
        <taxon>asterids</taxon>
        <taxon>lamiids</taxon>
        <taxon>Gentianales</taxon>
        <taxon>Rubiaceae</taxon>
        <taxon>Cinchonoideae</taxon>
        <taxon>Cinchoneae</taxon>
        <taxon>Cinchona</taxon>
    </lineage>
</organism>
<evidence type="ECO:0000313" key="2">
    <source>
        <dbReference type="EMBL" id="KAL3512777.1"/>
    </source>
</evidence>
<keyword evidence="3" id="KW-1185">Reference proteome</keyword>
<keyword evidence="1" id="KW-0119">Carbohydrate metabolism</keyword>
<dbReference type="PANTHER" id="PTHR31268:SF37">
    <property type="entry name" value="GALACTINOL--SUCROSE GALACTOSYLTRANSFERASE"/>
    <property type="match status" value="1"/>
</dbReference>
<proteinExistence type="predicted"/>
<name>A0ABD2Z3U2_9GENT</name>
<dbReference type="Proteomes" id="UP001630127">
    <property type="component" value="Unassembled WGS sequence"/>
</dbReference>
<accession>A0ABD2Z3U2</accession>